<reference evidence="6" key="2">
    <citation type="journal article" date="2023" name="Nat. Commun.">
        <title>Cultivation of marine bacteria of the SAR202 clade.</title>
        <authorList>
            <person name="Lim Y."/>
            <person name="Seo J.H."/>
            <person name="Giovannoni S.J."/>
            <person name="Kang I."/>
            <person name="Cho J.C."/>
        </authorList>
    </citation>
    <scope>NUCLEOTIDE SEQUENCE</scope>
    <source>
        <strain evidence="6">JH1073</strain>
    </source>
</reference>
<evidence type="ECO:0000259" key="4">
    <source>
        <dbReference type="SMART" id="SM00922"/>
    </source>
</evidence>
<dbReference type="PANTHER" id="PTHR48080:SF4">
    <property type="entry name" value="GLUCARATE DEHYDRATASE"/>
    <property type="match status" value="1"/>
</dbReference>
<sequence length="411" mass="45625">MKISKLTVTPVATHDQPLLNSTGVHESFRERTIVQIETDDGYTGAGETHAYKAQEIEANRDWIVGHDPQQMTQARLLWKGTPQGWSAVETAMLDAAAKKAEMPLCDYIGGRARDSVEWAAYLFYKFADENGQGEIATGAALDPEGFVKQAEDFVERYGFKALKIKGGFFEPDVDIETFRLLRKRFPKQDGYEIRIDPNAVWTIDTSIRVAKELEQYDPQYLEDPTDSIADHAEVKKHTDIPTASNMCVSAFSHVKPNAQLEGIDVILGDHHHWGGILAYKETGVLCRVMGWGLSGHSNNSLGISQAAMLHSCAATPELNYQPDTHYPWTDTDGDIIKGGKLQFKDGVMEVPDKPGLGVEIDEDALGTLAEALKMGPPSNRKEMILDIDPTAVPRDGSWTGYNFPNYAKPRW</sequence>
<evidence type="ECO:0000256" key="3">
    <source>
        <dbReference type="ARBA" id="ARBA00011973"/>
    </source>
</evidence>
<comment type="catalytic activity">
    <reaction evidence="1">
        <text>D-glucarate = 5-dehydro-4-deoxy-D-glucarate + H2O</text>
        <dbReference type="Rhea" id="RHEA:14573"/>
        <dbReference type="ChEBI" id="CHEBI:15377"/>
        <dbReference type="ChEBI" id="CHEBI:30612"/>
        <dbReference type="ChEBI" id="CHEBI:42819"/>
        <dbReference type="EC" id="4.2.1.40"/>
    </reaction>
</comment>
<dbReference type="PANTHER" id="PTHR48080">
    <property type="entry name" value="D-GALACTONATE DEHYDRATASE-RELATED"/>
    <property type="match status" value="1"/>
</dbReference>
<dbReference type="InterPro" id="IPR013341">
    <property type="entry name" value="Mandelate_racemase_N_dom"/>
</dbReference>
<dbReference type="SFLD" id="SFLDS00001">
    <property type="entry name" value="Enolase"/>
    <property type="match status" value="1"/>
</dbReference>
<dbReference type="InterPro" id="IPR029017">
    <property type="entry name" value="Enolase-like_N"/>
</dbReference>
<dbReference type="Pfam" id="PF02746">
    <property type="entry name" value="MR_MLE_N"/>
    <property type="match status" value="1"/>
</dbReference>
<dbReference type="GO" id="GO:0008872">
    <property type="term" value="F:glucarate dehydratase activity"/>
    <property type="evidence" value="ECO:0007669"/>
    <property type="project" value="UniProtKB-EC"/>
</dbReference>
<dbReference type="InterPro" id="IPR013342">
    <property type="entry name" value="Mandelate_racemase_C"/>
</dbReference>
<feature type="domain" description="Mandelate racemase/muconate lactonizing enzyme C-terminal" evidence="4">
    <location>
        <begin position="143"/>
        <end position="241"/>
    </location>
</feature>
<reference evidence="7" key="3">
    <citation type="submission" date="2023-06" db="EMBL/GenBank/DDBJ databases">
        <title>Pangenomics reveal diversification of enzyme families and niche specialization in globally abundant SAR202 bacteria.</title>
        <authorList>
            <person name="Saw J.H.W."/>
        </authorList>
    </citation>
    <scope>NUCLEOTIDE SEQUENCE [LARGE SCALE GENOMIC DNA]</scope>
    <source>
        <strain evidence="7">JH1073</strain>
    </source>
</reference>
<evidence type="ECO:0000313" key="5">
    <source>
        <dbReference type="EMBL" id="MDG0865670.1"/>
    </source>
</evidence>
<evidence type="ECO:0000313" key="6">
    <source>
        <dbReference type="EMBL" id="WFG39585.1"/>
    </source>
</evidence>
<dbReference type="EMBL" id="CP046147">
    <property type="protein sequence ID" value="WFG39585.1"/>
    <property type="molecule type" value="Genomic_DNA"/>
</dbReference>
<comment type="pathway">
    <text evidence="2">Carbohydrate acid metabolism; D-glucarate degradation; 2,5-dioxopentanoate from D-glucarate: step 1/2.</text>
</comment>
<dbReference type="Proteomes" id="UP001219901">
    <property type="component" value="Chromosome"/>
</dbReference>
<dbReference type="Gene3D" id="3.30.390.10">
    <property type="entry name" value="Enolase-like, N-terminal domain"/>
    <property type="match status" value="1"/>
</dbReference>
<dbReference type="InterPro" id="IPR029065">
    <property type="entry name" value="Enolase_C-like"/>
</dbReference>
<dbReference type="Gene3D" id="3.20.20.120">
    <property type="entry name" value="Enolase-like C-terminal domain"/>
    <property type="match status" value="1"/>
</dbReference>
<accession>A0AAJ5ZHQ0</accession>
<gene>
    <name evidence="5" type="ORF">GKO46_01100</name>
    <name evidence="6" type="ORF">GKO48_08125</name>
</gene>
<dbReference type="SUPFAM" id="SSF51604">
    <property type="entry name" value="Enolase C-terminal domain-like"/>
    <property type="match status" value="1"/>
</dbReference>
<proteinExistence type="predicted"/>
<evidence type="ECO:0000256" key="1">
    <source>
        <dbReference type="ARBA" id="ARBA00001426"/>
    </source>
</evidence>
<evidence type="ECO:0000313" key="8">
    <source>
        <dbReference type="Proteomes" id="UP001321249"/>
    </source>
</evidence>
<dbReference type="InterPro" id="IPR036849">
    <property type="entry name" value="Enolase-like_C_sf"/>
</dbReference>
<dbReference type="Proteomes" id="UP001321249">
    <property type="component" value="Unassembled WGS sequence"/>
</dbReference>
<reference evidence="7 8" key="1">
    <citation type="submission" date="2019-11" db="EMBL/GenBank/DDBJ databases">
        <authorList>
            <person name="Cho J.-C."/>
        </authorList>
    </citation>
    <scope>NUCLEOTIDE SEQUENCE [LARGE SCALE GENOMIC DNA]</scope>
    <source>
        <strain evidence="6 7">JH1073</strain>
        <strain evidence="5 8">JH702</strain>
    </source>
</reference>
<evidence type="ECO:0000256" key="2">
    <source>
        <dbReference type="ARBA" id="ARBA00005183"/>
    </source>
</evidence>
<keyword evidence="7" id="KW-1185">Reference proteome</keyword>
<dbReference type="EMBL" id="WMBE01000001">
    <property type="protein sequence ID" value="MDG0865670.1"/>
    <property type="molecule type" value="Genomic_DNA"/>
</dbReference>
<dbReference type="SMART" id="SM00922">
    <property type="entry name" value="MR_MLE"/>
    <property type="match status" value="1"/>
</dbReference>
<name>A0AAJ5ZHQ0_9CHLR</name>
<dbReference type="RefSeq" id="WP_342823432.1">
    <property type="nucleotide sequence ID" value="NZ_CP046146.1"/>
</dbReference>
<protein>
    <recommendedName>
        <fullName evidence="3">glucarate dehydratase</fullName>
        <ecNumber evidence="3">4.2.1.40</ecNumber>
    </recommendedName>
</protein>
<evidence type="ECO:0000313" key="7">
    <source>
        <dbReference type="Proteomes" id="UP001219901"/>
    </source>
</evidence>
<dbReference type="SFLD" id="SFLDG00055">
    <property type="entry name" value="glucarate_dehydratase"/>
    <property type="match status" value="1"/>
</dbReference>
<dbReference type="AlphaFoldDB" id="A0AAJ5ZHQ0"/>
<dbReference type="SUPFAM" id="SSF54826">
    <property type="entry name" value="Enolase N-terminal domain-like"/>
    <property type="match status" value="1"/>
</dbReference>
<organism evidence="6 7">
    <name type="scientific">Candidatus Lucifugimonas marina</name>
    <dbReference type="NCBI Taxonomy" id="3038979"/>
    <lineage>
        <taxon>Bacteria</taxon>
        <taxon>Bacillati</taxon>
        <taxon>Chloroflexota</taxon>
        <taxon>Dehalococcoidia</taxon>
        <taxon>SAR202 cluster</taxon>
        <taxon>Candidatus Lucifugimonadales</taxon>
        <taxon>Candidatus Lucifugimonadaceae</taxon>
        <taxon>Candidatus Lucifugimonas</taxon>
    </lineage>
</organism>
<dbReference type="Pfam" id="PF13378">
    <property type="entry name" value="MR_MLE_C"/>
    <property type="match status" value="1"/>
</dbReference>
<dbReference type="EC" id="4.2.1.40" evidence="3"/>
<dbReference type="InterPro" id="IPR034593">
    <property type="entry name" value="DgoD-like"/>
</dbReference>